<accession>A0A433JPB1</accession>
<proteinExistence type="predicted"/>
<keyword evidence="2" id="KW-1185">Reference proteome</keyword>
<dbReference type="RefSeq" id="WP_127051100.1">
    <property type="nucleotide sequence ID" value="NZ_RZGZ01000004.1"/>
</dbReference>
<dbReference type="EMBL" id="RZGZ01000004">
    <property type="protein sequence ID" value="RUQ98247.1"/>
    <property type="molecule type" value="Genomic_DNA"/>
</dbReference>
<comment type="caution">
    <text evidence="1">The sequence shown here is derived from an EMBL/GenBank/DDBJ whole genome shotgun (WGS) entry which is preliminary data.</text>
</comment>
<evidence type="ECO:0000313" key="1">
    <source>
        <dbReference type="EMBL" id="RUQ98247.1"/>
    </source>
</evidence>
<name>A0A433JPB1_9MICO</name>
<sequence>MPSFRVTMTVGALMPGVAPEQVQPRAEEAAREVAVLESSNVDVVRGEARLTVRFTVEDAELALQVARFVVSSTAEVVRVGHSTVTERDGGTWRRLG</sequence>
<protein>
    <submittedName>
        <fullName evidence="1">Uncharacterized protein</fullName>
    </submittedName>
</protein>
<gene>
    <name evidence="1" type="ORF">ELQ94_14645</name>
</gene>
<evidence type="ECO:0000313" key="2">
    <source>
        <dbReference type="Proteomes" id="UP000274909"/>
    </source>
</evidence>
<dbReference type="Proteomes" id="UP000274909">
    <property type="component" value="Unassembled WGS sequence"/>
</dbReference>
<organism evidence="1 2">
    <name type="scientific">Labedella endophytica</name>
    <dbReference type="NCBI Taxonomy" id="1523160"/>
    <lineage>
        <taxon>Bacteria</taxon>
        <taxon>Bacillati</taxon>
        <taxon>Actinomycetota</taxon>
        <taxon>Actinomycetes</taxon>
        <taxon>Micrococcales</taxon>
        <taxon>Microbacteriaceae</taxon>
        <taxon>Labedella</taxon>
    </lineage>
</organism>
<reference evidence="1 2" key="1">
    <citation type="submission" date="2018-12" db="EMBL/GenBank/DDBJ databases">
        <authorList>
            <person name="Li F."/>
        </authorList>
    </citation>
    <scope>NUCLEOTIDE SEQUENCE [LARGE SCALE GENOMIC DNA]</scope>
    <source>
        <strain evidence="1 2">EGI 6500705</strain>
    </source>
</reference>
<dbReference type="AlphaFoldDB" id="A0A433JPB1"/>
<dbReference type="OrthoDB" id="3256527at2"/>